<name>A0A916TAU7_9MICO</name>
<sequence>MVPDAVDVGGLSVSGLDRTIIDRARYESLESALATCDSALHLDLVEQSALLAQIRALPSRSRGCRMAELVTLLADGKAESPLESLSRTRMFQLGLPMPELQVKFYDASGFIGRVDFFWPQLGIVGEADGRMKFRVTEGQTGDAAEEAVWRAKRRDDRLRRHPDVREVGHWDWGEALDSGRFAAVLGDLGVRPVRGIDWPVPDGALPRKSRHISVIERHTK</sequence>
<gene>
    <name evidence="1" type="ORF">GCM10011492_31220</name>
</gene>
<keyword evidence="2" id="KW-1185">Reference proteome</keyword>
<evidence type="ECO:0000313" key="2">
    <source>
        <dbReference type="Proteomes" id="UP000636793"/>
    </source>
</evidence>
<evidence type="ECO:0008006" key="3">
    <source>
        <dbReference type="Google" id="ProtNLM"/>
    </source>
</evidence>
<reference evidence="1" key="1">
    <citation type="journal article" date="2014" name="Int. J. Syst. Evol. Microbiol.">
        <title>Complete genome sequence of Corynebacterium casei LMG S-19264T (=DSM 44701T), isolated from a smear-ripened cheese.</title>
        <authorList>
            <consortium name="US DOE Joint Genome Institute (JGI-PGF)"/>
            <person name="Walter F."/>
            <person name="Albersmeier A."/>
            <person name="Kalinowski J."/>
            <person name="Ruckert C."/>
        </authorList>
    </citation>
    <scope>NUCLEOTIDE SEQUENCE</scope>
    <source>
        <strain evidence="1">CGMCC 1.15085</strain>
    </source>
</reference>
<organism evidence="1 2">
    <name type="scientific">Flexivirga endophytica</name>
    <dbReference type="NCBI Taxonomy" id="1849103"/>
    <lineage>
        <taxon>Bacteria</taxon>
        <taxon>Bacillati</taxon>
        <taxon>Actinomycetota</taxon>
        <taxon>Actinomycetes</taxon>
        <taxon>Micrococcales</taxon>
        <taxon>Dermacoccaceae</taxon>
        <taxon>Flexivirga</taxon>
    </lineage>
</organism>
<evidence type="ECO:0000313" key="1">
    <source>
        <dbReference type="EMBL" id="GGB38244.1"/>
    </source>
</evidence>
<dbReference type="Proteomes" id="UP000636793">
    <property type="component" value="Unassembled WGS sequence"/>
</dbReference>
<comment type="caution">
    <text evidence="1">The sequence shown here is derived from an EMBL/GenBank/DDBJ whole genome shotgun (WGS) entry which is preliminary data.</text>
</comment>
<dbReference type="EMBL" id="BMHI01000005">
    <property type="protein sequence ID" value="GGB38244.1"/>
    <property type="molecule type" value="Genomic_DNA"/>
</dbReference>
<reference evidence="1" key="2">
    <citation type="submission" date="2020-09" db="EMBL/GenBank/DDBJ databases">
        <authorList>
            <person name="Sun Q."/>
            <person name="Zhou Y."/>
        </authorList>
    </citation>
    <scope>NUCLEOTIDE SEQUENCE</scope>
    <source>
        <strain evidence="1">CGMCC 1.15085</strain>
    </source>
</reference>
<protein>
    <recommendedName>
        <fullName evidence="3">DUF559 domain-containing protein</fullName>
    </recommendedName>
</protein>
<proteinExistence type="predicted"/>
<accession>A0A916TAU7</accession>
<dbReference type="AlphaFoldDB" id="A0A916TAU7"/>